<evidence type="ECO:0000256" key="6">
    <source>
        <dbReference type="ARBA" id="ARBA00022792"/>
    </source>
</evidence>
<dbReference type="SUPFAM" id="SSF103506">
    <property type="entry name" value="Mitochondrial carrier"/>
    <property type="match status" value="1"/>
</dbReference>
<dbReference type="Proteomes" id="UP000299102">
    <property type="component" value="Unassembled WGS sequence"/>
</dbReference>
<dbReference type="PROSITE" id="PS50920">
    <property type="entry name" value="SOLCAR"/>
    <property type="match status" value="3"/>
</dbReference>
<keyword evidence="4 10" id="KW-0812">Transmembrane</keyword>
<evidence type="ECO:0000256" key="11">
    <source>
        <dbReference type="RuleBase" id="RU000488"/>
    </source>
</evidence>
<evidence type="ECO:0000256" key="7">
    <source>
        <dbReference type="ARBA" id="ARBA00022989"/>
    </source>
</evidence>
<evidence type="ECO:0000256" key="3">
    <source>
        <dbReference type="ARBA" id="ARBA00022448"/>
    </source>
</evidence>
<feature type="repeat" description="Solcar" evidence="10">
    <location>
        <begin position="10"/>
        <end position="103"/>
    </location>
</feature>
<evidence type="ECO:0000313" key="14">
    <source>
        <dbReference type="Proteomes" id="UP000299102"/>
    </source>
</evidence>
<evidence type="ECO:0000256" key="9">
    <source>
        <dbReference type="ARBA" id="ARBA00023136"/>
    </source>
</evidence>
<dbReference type="Gene3D" id="1.50.40.10">
    <property type="entry name" value="Mitochondrial carrier domain"/>
    <property type="match status" value="1"/>
</dbReference>
<reference evidence="13 14" key="1">
    <citation type="journal article" date="2019" name="Commun. Biol.">
        <title>The bagworm genome reveals a unique fibroin gene that provides high tensile strength.</title>
        <authorList>
            <person name="Kono N."/>
            <person name="Nakamura H."/>
            <person name="Ohtoshi R."/>
            <person name="Tomita M."/>
            <person name="Numata K."/>
            <person name="Arakawa K."/>
        </authorList>
    </citation>
    <scope>NUCLEOTIDE SEQUENCE [LARGE SCALE GENOMIC DNA]</scope>
</reference>
<name>A0A4C1Y2Y8_EUMVA</name>
<dbReference type="Pfam" id="PF00153">
    <property type="entry name" value="Mito_carr"/>
    <property type="match status" value="3"/>
</dbReference>
<evidence type="ECO:0000313" key="13">
    <source>
        <dbReference type="EMBL" id="GBP68755.1"/>
    </source>
</evidence>
<evidence type="ECO:0000256" key="8">
    <source>
        <dbReference type="ARBA" id="ARBA00023128"/>
    </source>
</evidence>
<organism evidence="13 14">
    <name type="scientific">Eumeta variegata</name>
    <name type="common">Bagworm moth</name>
    <name type="synonym">Eumeta japonica</name>
    <dbReference type="NCBI Taxonomy" id="151549"/>
    <lineage>
        <taxon>Eukaryota</taxon>
        <taxon>Metazoa</taxon>
        <taxon>Ecdysozoa</taxon>
        <taxon>Arthropoda</taxon>
        <taxon>Hexapoda</taxon>
        <taxon>Insecta</taxon>
        <taxon>Pterygota</taxon>
        <taxon>Neoptera</taxon>
        <taxon>Endopterygota</taxon>
        <taxon>Lepidoptera</taxon>
        <taxon>Glossata</taxon>
        <taxon>Ditrysia</taxon>
        <taxon>Tineoidea</taxon>
        <taxon>Psychidae</taxon>
        <taxon>Oiketicinae</taxon>
        <taxon>Eumeta</taxon>
    </lineage>
</organism>
<feature type="repeat" description="Solcar" evidence="10">
    <location>
        <begin position="162"/>
        <end position="255"/>
    </location>
</feature>
<accession>A0A4C1Y2Y8</accession>
<evidence type="ECO:0000256" key="4">
    <source>
        <dbReference type="ARBA" id="ARBA00022692"/>
    </source>
</evidence>
<evidence type="ECO:0000256" key="2">
    <source>
        <dbReference type="ARBA" id="ARBA00006375"/>
    </source>
</evidence>
<feature type="repeat" description="Solcar" evidence="10">
    <location>
        <begin position="265"/>
        <end position="356"/>
    </location>
</feature>
<keyword evidence="8" id="KW-0496">Mitochondrion</keyword>
<dbReference type="InterPro" id="IPR018108">
    <property type="entry name" value="MCP_transmembrane"/>
</dbReference>
<evidence type="ECO:0000256" key="12">
    <source>
        <dbReference type="SAM" id="Phobius"/>
    </source>
</evidence>
<dbReference type="GO" id="GO:0005743">
    <property type="term" value="C:mitochondrial inner membrane"/>
    <property type="evidence" value="ECO:0007669"/>
    <property type="project" value="UniProtKB-SubCell"/>
</dbReference>
<dbReference type="InterPro" id="IPR051508">
    <property type="entry name" value="Mito_Carrier_Antiporter"/>
</dbReference>
<sequence length="364" mass="39577">MAASQRNASARDITDFAMGGTSAMFATLFTNPLEVVKTRLQLQGELMARGKHSVFYKNVPHALYVIAKNEGAIALQSGLSAMLGFQFFLNTFSYSVKMIVEKDFIKADSANLPKVDSFMIANFFASNPDFCSAEFRNVKTSVLGVYRICERRGLTTDDKGRTRLLGSAIAAAAGGALGSVAATPFYLVKTRLQSQAAKAIAVGHQHAYASALSALRQIYKSEGITGLFRGVTPQTLRGTVGSAAQMISFGYAKDFLRERGWFSASPLALSFMGANLGGLAMTLCLNPFDVAATRLSNQPVDGQNRGTLYKGTTDCFMKILRSEGVMGIYKGVVANYLRLGPHTVLLLMCWDQLKILEEYLREQN</sequence>
<proteinExistence type="inferred from homology"/>
<dbReference type="STRING" id="151549.A0A4C1Y2Y8"/>
<gene>
    <name evidence="13" type="primary">slc25a35</name>
    <name evidence="13" type="ORF">EVAR_99025_1</name>
</gene>
<dbReference type="PANTHER" id="PTHR45928:SF1">
    <property type="entry name" value="RE38146P"/>
    <property type="match status" value="1"/>
</dbReference>
<keyword evidence="6" id="KW-0999">Mitochondrion inner membrane</keyword>
<dbReference type="InterPro" id="IPR023395">
    <property type="entry name" value="MCP_dom_sf"/>
</dbReference>
<evidence type="ECO:0000256" key="1">
    <source>
        <dbReference type="ARBA" id="ARBA00004448"/>
    </source>
</evidence>
<feature type="transmembrane region" description="Helical" evidence="12">
    <location>
        <begin position="164"/>
        <end position="188"/>
    </location>
</feature>
<keyword evidence="14" id="KW-1185">Reference proteome</keyword>
<evidence type="ECO:0000256" key="5">
    <source>
        <dbReference type="ARBA" id="ARBA00022737"/>
    </source>
</evidence>
<comment type="subcellular location">
    <subcellularLocation>
        <location evidence="1">Mitochondrion inner membrane</location>
        <topology evidence="1">Multi-pass membrane protein</topology>
    </subcellularLocation>
</comment>
<protein>
    <submittedName>
        <fullName evidence="13">Solute carrier family 25 member 35</fullName>
    </submittedName>
</protein>
<keyword evidence="5" id="KW-0677">Repeat</keyword>
<dbReference type="PANTHER" id="PTHR45928">
    <property type="entry name" value="RE38146P"/>
    <property type="match status" value="1"/>
</dbReference>
<dbReference type="EMBL" id="BGZK01001022">
    <property type="protein sequence ID" value="GBP68755.1"/>
    <property type="molecule type" value="Genomic_DNA"/>
</dbReference>
<keyword evidence="7 12" id="KW-1133">Transmembrane helix</keyword>
<keyword evidence="3 11" id="KW-0813">Transport</keyword>
<comment type="similarity">
    <text evidence="2 11">Belongs to the mitochondrial carrier (TC 2.A.29) family.</text>
</comment>
<comment type="caution">
    <text evidence="13">The sequence shown here is derived from an EMBL/GenBank/DDBJ whole genome shotgun (WGS) entry which is preliminary data.</text>
</comment>
<dbReference type="AlphaFoldDB" id="A0A4C1Y2Y8"/>
<keyword evidence="9 10" id="KW-0472">Membrane</keyword>
<dbReference type="OrthoDB" id="6703404at2759"/>
<evidence type="ECO:0000256" key="10">
    <source>
        <dbReference type="PROSITE-ProRule" id="PRU00282"/>
    </source>
</evidence>